<reference evidence="2" key="1">
    <citation type="journal article" date="2019" name="Int. J. Syst. Evol. Microbiol.">
        <title>The Global Catalogue of Microorganisms (GCM) 10K type strain sequencing project: providing services to taxonomists for standard genome sequencing and annotation.</title>
        <authorList>
            <consortium name="The Broad Institute Genomics Platform"/>
            <consortium name="The Broad Institute Genome Sequencing Center for Infectious Disease"/>
            <person name="Wu L."/>
            <person name="Ma J."/>
        </authorList>
    </citation>
    <scope>NUCLEOTIDE SEQUENCE [LARGE SCALE GENOMIC DNA]</scope>
    <source>
        <strain evidence="2">JCM 32148</strain>
    </source>
</reference>
<gene>
    <name evidence="1" type="ORF">ACFQZ8_02065</name>
</gene>
<dbReference type="EMBL" id="JBHTHM010000034">
    <property type="protein sequence ID" value="MFD0782715.1"/>
    <property type="molecule type" value="Genomic_DNA"/>
</dbReference>
<sequence>MTTSKVALHGGGASKVSGYYEDHWTMYVLIDLLIGLAESITLEPPGTAGVGFEFFVDRPGTREWHQVKYQHSQLGKWTLAALHGEHVLESFRSKLAGDERSTCVFVSAHAAHPLGKLCDHAVESASLGYIVEHFLSSKELTDAFDDLQHKHWHVTDQEAWAWLRSRIKTPLTPGPWRSGCVSELAPFWTAT</sequence>
<keyword evidence="2" id="KW-1185">Reference proteome</keyword>
<accession>A0ABW2ZVW3</accession>
<name>A0ABW2ZVW3_9ACTN</name>
<protein>
    <submittedName>
        <fullName evidence="1">Uncharacterized protein</fullName>
    </submittedName>
</protein>
<evidence type="ECO:0000313" key="1">
    <source>
        <dbReference type="EMBL" id="MFD0782715.1"/>
    </source>
</evidence>
<evidence type="ECO:0000313" key="2">
    <source>
        <dbReference type="Proteomes" id="UP001597053"/>
    </source>
</evidence>
<organism evidence="1 2">
    <name type="scientific">Micromonospora azadirachtae</name>
    <dbReference type="NCBI Taxonomy" id="1970735"/>
    <lineage>
        <taxon>Bacteria</taxon>
        <taxon>Bacillati</taxon>
        <taxon>Actinomycetota</taxon>
        <taxon>Actinomycetes</taxon>
        <taxon>Micromonosporales</taxon>
        <taxon>Micromonosporaceae</taxon>
        <taxon>Micromonospora</taxon>
    </lineage>
</organism>
<comment type="caution">
    <text evidence="1">The sequence shown here is derived from an EMBL/GenBank/DDBJ whole genome shotgun (WGS) entry which is preliminary data.</text>
</comment>
<dbReference type="Proteomes" id="UP001597053">
    <property type="component" value="Unassembled WGS sequence"/>
</dbReference>
<proteinExistence type="predicted"/>